<sequence length="259" mass="28909">TVGHYSRATAAPYTSPFTLLACSHAENPKPAQEATTRLAIQAAANERANERSLSTAHGKLQQWQPRPPAMGVLGLEESGSWESKVASHNESLGLEWSLPRRCGDGSLQQSTALVPLPPQPEALSQIQCNLPKCQLSQQPLSWESKELPKGPWPWPAKYACGGHQGLQTVGDLVPKPQPQELRSHFEDSSQAQEAEAEIKSIRQKGRPVKELVLEFRRLATNLRPHYFQESLDEELLKICFCHGLPEDRIYEWYQMAIAM</sequence>
<organism evidence="2 3">
    <name type="scientific">Ophiophagus hannah</name>
    <name type="common">King cobra</name>
    <name type="synonym">Naja hannah</name>
    <dbReference type="NCBI Taxonomy" id="8665"/>
    <lineage>
        <taxon>Eukaryota</taxon>
        <taxon>Metazoa</taxon>
        <taxon>Chordata</taxon>
        <taxon>Craniata</taxon>
        <taxon>Vertebrata</taxon>
        <taxon>Euteleostomi</taxon>
        <taxon>Lepidosauria</taxon>
        <taxon>Squamata</taxon>
        <taxon>Bifurcata</taxon>
        <taxon>Unidentata</taxon>
        <taxon>Episquamata</taxon>
        <taxon>Toxicofera</taxon>
        <taxon>Serpentes</taxon>
        <taxon>Colubroidea</taxon>
        <taxon>Elapidae</taxon>
        <taxon>Elapinae</taxon>
        <taxon>Ophiophagus</taxon>
    </lineage>
</organism>
<dbReference type="AlphaFoldDB" id="V8N621"/>
<dbReference type="Proteomes" id="UP000018936">
    <property type="component" value="Unassembled WGS sequence"/>
</dbReference>
<dbReference type="EMBL" id="AZIM01007807">
    <property type="protein sequence ID" value="ETE57754.1"/>
    <property type="molecule type" value="Genomic_DNA"/>
</dbReference>
<feature type="domain" description="Retrotransposon gag" evidence="1">
    <location>
        <begin position="180"/>
        <end position="229"/>
    </location>
</feature>
<dbReference type="Pfam" id="PF03732">
    <property type="entry name" value="Retrotrans_gag"/>
    <property type="match status" value="1"/>
</dbReference>
<name>V8N621_OPHHA</name>
<comment type="caution">
    <text evidence="2">The sequence shown here is derived from an EMBL/GenBank/DDBJ whole genome shotgun (WGS) entry which is preliminary data.</text>
</comment>
<reference evidence="2 3" key="1">
    <citation type="journal article" date="2013" name="Proc. Natl. Acad. Sci. U.S.A.">
        <title>The king cobra genome reveals dynamic gene evolution and adaptation in the snake venom system.</title>
        <authorList>
            <person name="Vonk F.J."/>
            <person name="Casewell N.R."/>
            <person name="Henkel C.V."/>
            <person name="Heimberg A.M."/>
            <person name="Jansen H.J."/>
            <person name="McCleary R.J."/>
            <person name="Kerkkamp H.M."/>
            <person name="Vos R.A."/>
            <person name="Guerreiro I."/>
            <person name="Calvete J.J."/>
            <person name="Wuster W."/>
            <person name="Woods A.E."/>
            <person name="Logan J.M."/>
            <person name="Harrison R.A."/>
            <person name="Castoe T.A."/>
            <person name="de Koning A.P."/>
            <person name="Pollock D.D."/>
            <person name="Yandell M."/>
            <person name="Calderon D."/>
            <person name="Renjifo C."/>
            <person name="Currier R.B."/>
            <person name="Salgado D."/>
            <person name="Pla D."/>
            <person name="Sanz L."/>
            <person name="Hyder A.S."/>
            <person name="Ribeiro J.M."/>
            <person name="Arntzen J.W."/>
            <person name="van den Thillart G.E."/>
            <person name="Boetzer M."/>
            <person name="Pirovano W."/>
            <person name="Dirks R.P."/>
            <person name="Spaink H.P."/>
            <person name="Duboule D."/>
            <person name="McGlinn E."/>
            <person name="Kini R.M."/>
            <person name="Richardson M.K."/>
        </authorList>
    </citation>
    <scope>NUCLEOTIDE SEQUENCE</scope>
    <source>
        <tissue evidence="2">Blood</tissue>
    </source>
</reference>
<evidence type="ECO:0000313" key="2">
    <source>
        <dbReference type="EMBL" id="ETE57754.1"/>
    </source>
</evidence>
<keyword evidence="3" id="KW-1185">Reference proteome</keyword>
<feature type="non-terminal residue" evidence="2">
    <location>
        <position position="259"/>
    </location>
</feature>
<evidence type="ECO:0000313" key="3">
    <source>
        <dbReference type="Proteomes" id="UP000018936"/>
    </source>
</evidence>
<gene>
    <name evidence="2" type="ORF">L345_16529</name>
</gene>
<evidence type="ECO:0000259" key="1">
    <source>
        <dbReference type="Pfam" id="PF03732"/>
    </source>
</evidence>
<dbReference type="InterPro" id="IPR005162">
    <property type="entry name" value="Retrotrans_gag_dom"/>
</dbReference>
<feature type="non-terminal residue" evidence="2">
    <location>
        <position position="1"/>
    </location>
</feature>
<protein>
    <recommendedName>
        <fullName evidence="1">Retrotransposon gag domain-containing protein</fullName>
    </recommendedName>
</protein>
<accession>V8N621</accession>
<proteinExistence type="predicted"/>